<evidence type="ECO:0000313" key="4">
    <source>
        <dbReference type="Proteomes" id="UP000477070"/>
    </source>
</evidence>
<dbReference type="AlphaFoldDB" id="A0A347VT48"/>
<dbReference type="Proteomes" id="UP000029714">
    <property type="component" value="Unassembled WGS sequence"/>
</dbReference>
<evidence type="ECO:0000313" key="3">
    <source>
        <dbReference type="Proteomes" id="UP000029714"/>
    </source>
</evidence>
<organism evidence="2 3">
    <name type="scientific">Helicobacter saguini</name>
    <dbReference type="NCBI Taxonomy" id="1548018"/>
    <lineage>
        <taxon>Bacteria</taxon>
        <taxon>Pseudomonadati</taxon>
        <taxon>Campylobacterota</taxon>
        <taxon>Epsilonproteobacteria</taxon>
        <taxon>Campylobacterales</taxon>
        <taxon>Helicobacteraceae</taxon>
        <taxon>Helicobacter</taxon>
    </lineage>
</organism>
<accession>A0A347VT48</accession>
<dbReference type="STRING" id="1548018.LS64_14570"/>
<reference evidence="2 3" key="1">
    <citation type="journal article" date="2014" name="Genome Announc.">
        <title>Draft genome sequences of eight enterohepatic helicobacter species isolated from both laboratory and wild rodents.</title>
        <authorList>
            <person name="Sheh A."/>
            <person name="Shen Z."/>
            <person name="Fox J.G."/>
        </authorList>
    </citation>
    <scope>NUCLEOTIDE SEQUENCE [LARGE SCALE GENOMIC DNA]</scope>
    <source>
        <strain evidence="2 3">MIT 97-6194</strain>
    </source>
</reference>
<proteinExistence type="predicted"/>
<evidence type="ECO:0000313" key="1">
    <source>
        <dbReference type="EMBL" id="MWV69437.1"/>
    </source>
</evidence>
<name>A0A347VT48_9HELI</name>
<protein>
    <submittedName>
        <fullName evidence="2">Uncharacterized protein</fullName>
    </submittedName>
</protein>
<reference evidence="2 3" key="2">
    <citation type="journal article" date="2016" name="Infect. Immun.">
        <title>Helicobacter saguini, a Novel Helicobacter Isolated from Cotton-Top Tamarins with Ulcerative Colitis, Has Proinflammatory Properties and Induces Typhlocolitis and Dysplasia in Gnotobiotic IL-10-/- Mice.</title>
        <authorList>
            <person name="Shen Z."/>
            <person name="Mannion A."/>
            <person name="Whary M.T."/>
            <person name="Muthupalani S."/>
            <person name="Sheh A."/>
            <person name="Feng Y."/>
            <person name="Gong G."/>
            <person name="Vandamme P."/>
            <person name="Holcombe H.R."/>
            <person name="Paster B.J."/>
            <person name="Fox J.G."/>
        </authorList>
    </citation>
    <scope>NUCLEOTIDE SEQUENCE [LARGE SCALE GENOMIC DNA]</scope>
    <source>
        <strain evidence="2 3">MIT 97-6194</strain>
    </source>
</reference>
<dbReference type="RefSeq" id="WP_034574007.1">
    <property type="nucleotide sequence ID" value="NZ_JRMP02000028.1"/>
</dbReference>
<reference evidence="2" key="3">
    <citation type="submission" date="2018-04" db="EMBL/GenBank/DDBJ databases">
        <authorList>
            <person name="Sheh A."/>
            <person name="Shen Z."/>
            <person name="Mannion A.J."/>
            <person name="Fox J.G."/>
        </authorList>
    </citation>
    <scope>NUCLEOTIDE SEQUENCE</scope>
    <source>
        <strain evidence="2">MIT 97-6194</strain>
    </source>
</reference>
<evidence type="ECO:0000313" key="2">
    <source>
        <dbReference type="EMBL" id="TLD91756.1"/>
    </source>
</evidence>
<dbReference type="EMBL" id="JRMP02000028">
    <property type="protein sequence ID" value="TLD91756.1"/>
    <property type="molecule type" value="Genomic_DNA"/>
</dbReference>
<dbReference type="EMBL" id="QBIU01000001">
    <property type="protein sequence ID" value="MWV69437.1"/>
    <property type="molecule type" value="Genomic_DNA"/>
</dbReference>
<dbReference type="Proteomes" id="UP000477070">
    <property type="component" value="Unassembled WGS sequence"/>
</dbReference>
<reference evidence="1 4" key="4">
    <citation type="submission" date="2019-12" db="EMBL/GenBank/DDBJ databases">
        <title>Multi-Generational Helicobacter saguini Isolates.</title>
        <authorList>
            <person name="Mannion A."/>
            <person name="Shen Z."/>
            <person name="Fox J.G."/>
        </authorList>
    </citation>
    <scope>NUCLEOTIDE SEQUENCE [LARGE SCALE GENOMIC DNA]</scope>
    <source>
        <strain evidence="1">16-048</strain>
        <strain evidence="4">16-048 (F4)</strain>
    </source>
</reference>
<sequence length="61" mass="7244">MGIFDIFNIGKVFKDGFIKGATIEKMKDEIRKDTSLSESEKEKKIKEMEEFINKMDFKKMF</sequence>
<gene>
    <name evidence="1" type="ORF">DCO61_05295</name>
    <name evidence="2" type="ORF">LS64_011395</name>
</gene>
<keyword evidence="3" id="KW-1185">Reference proteome</keyword>
<comment type="caution">
    <text evidence="2">The sequence shown here is derived from an EMBL/GenBank/DDBJ whole genome shotgun (WGS) entry which is preliminary data.</text>
</comment>